<dbReference type="Proteomes" id="UP000461409">
    <property type="component" value="Unassembled WGS sequence"/>
</dbReference>
<dbReference type="RefSeq" id="WP_160485439.1">
    <property type="nucleotide sequence ID" value="NZ_WUBR01000002.1"/>
</dbReference>
<dbReference type="AlphaFoldDB" id="A0A844XB96"/>
<dbReference type="Gene3D" id="3.40.50.720">
    <property type="entry name" value="NAD(P)-binding Rossmann-like Domain"/>
    <property type="match status" value="1"/>
</dbReference>
<reference evidence="1 2" key="1">
    <citation type="submission" date="2019-12" db="EMBL/GenBank/DDBJ databases">
        <authorList>
            <person name="Lee S.D."/>
        </authorList>
    </citation>
    <scope>NUCLEOTIDE SEQUENCE [LARGE SCALE GENOMIC DNA]</scope>
    <source>
        <strain evidence="1 2">GH3-10</strain>
    </source>
</reference>
<sequence length="369" mass="39683">MSKSFKVAVWGTGMIGQYALRYILGRPELDLVGVLCWSDDKVGKDAAELADGDHPDSGIKVSNDVDAFMALDADVVIYAPKDALADPSIEGSPSSQSVPHIEALLRSGKNVLTPILSFTHWRHLKNGDALRARLEDAAKAGNASLLGAGLDPGYVTDAFAFFASTATGEIDSIDTWEILDYGSYGALDTVRMLGFGARPQDMPPEGLETLKIGWGGALHVLADAFHIELDDIRLDVDVALAKEAYTGQAGLEIAERSIEAMMFRVAGVYKGKDVFGINHVTRIGPQAGPDFRNIGHDGGYAVHIAGYPPINAEFPFGYDEGTGRGWSDAMAMTSARLVNAVESIVDAEPGWRLFFETPRHGGRFALKLR</sequence>
<comment type="caution">
    <text evidence="1">The sequence shown here is derived from an EMBL/GenBank/DDBJ whole genome shotgun (WGS) entry which is preliminary data.</text>
</comment>
<dbReference type="InterPro" id="IPR036291">
    <property type="entry name" value="NAD(P)-bd_dom_sf"/>
</dbReference>
<accession>A0A844XB96</accession>
<organism evidence="1 2">
    <name type="scientific">Aurantiacibacter rhizosphaerae</name>
    <dbReference type="NCBI Taxonomy" id="2691582"/>
    <lineage>
        <taxon>Bacteria</taxon>
        <taxon>Pseudomonadati</taxon>
        <taxon>Pseudomonadota</taxon>
        <taxon>Alphaproteobacteria</taxon>
        <taxon>Sphingomonadales</taxon>
        <taxon>Erythrobacteraceae</taxon>
        <taxon>Aurantiacibacter</taxon>
    </lineage>
</organism>
<keyword evidence="2" id="KW-1185">Reference proteome</keyword>
<protein>
    <recommendedName>
        <fullName evidence="3">Dihydrodipicolinate reductase</fullName>
    </recommendedName>
</protein>
<evidence type="ECO:0000313" key="1">
    <source>
        <dbReference type="EMBL" id="MWV27761.1"/>
    </source>
</evidence>
<dbReference type="CDD" id="cd24146">
    <property type="entry name" value="nat-AmDH_N_like"/>
    <property type="match status" value="1"/>
</dbReference>
<name>A0A844XB96_9SPHN</name>
<dbReference type="EMBL" id="WUBR01000002">
    <property type="protein sequence ID" value="MWV27761.1"/>
    <property type="molecule type" value="Genomic_DNA"/>
</dbReference>
<reference evidence="1 2" key="2">
    <citation type="submission" date="2020-02" db="EMBL/GenBank/DDBJ databases">
        <title>Erythrobacter dongmakensis sp. nov., isolated from a tidal mudflat.</title>
        <authorList>
            <person name="Kim I.S."/>
        </authorList>
    </citation>
    <scope>NUCLEOTIDE SEQUENCE [LARGE SCALE GENOMIC DNA]</scope>
    <source>
        <strain evidence="1 2">GH3-10</strain>
    </source>
</reference>
<gene>
    <name evidence="1" type="ORF">GRF63_07565</name>
</gene>
<proteinExistence type="predicted"/>
<evidence type="ECO:0000313" key="2">
    <source>
        <dbReference type="Proteomes" id="UP000461409"/>
    </source>
</evidence>
<evidence type="ECO:0008006" key="3">
    <source>
        <dbReference type="Google" id="ProtNLM"/>
    </source>
</evidence>
<dbReference type="SUPFAM" id="SSF51735">
    <property type="entry name" value="NAD(P)-binding Rossmann-fold domains"/>
    <property type="match status" value="1"/>
</dbReference>